<dbReference type="PROSITE" id="PS50240">
    <property type="entry name" value="TRYPSIN_DOM"/>
    <property type="match status" value="1"/>
</dbReference>
<keyword evidence="5" id="KW-1185">Reference proteome</keyword>
<sequence length="582" mass="61170">MKSFKWSALALLAGSVIGCGVPEGEEPESVELGEQQSEIARGTAVPNGTYPWAVSLHTGATPSTANLQCSGSHIAPGWVLTAQHCFDSNLDGVISASEFSANEIWASLDRTRISDTSRGQVIQGAQVFLNNTNDLALLRLASPSSAPIVQLANTIPAVNAAVTPAGWGLVNNSGTVPDNLQQGQFRVTGSNALDLFYTNVNTEEMCGGDSGGPVFTQVGGVVQVVAAHTNSPGGCGVSTGNATGSRVDVALPWIRSIIPAAYGFVWADQPSSTATYTPSSYYSHNSTGGTNTITRTAAGSYRVEMPGLGQNNGNVQVTAYGGAGNRCKVSSWGPIGTTLNVYISCFTLAGAAVDSYFVAQYYRAGAGNPEQGAYLWADQPFAASYTPSRYYSYNSRGGTNTVTRIGVGAYQANLPGFTLIGGNVQVTAYSYGSQHCKVASWGTNVVDVRCFDTAGNPADTYWTLRYTDHHVATNGQRGAYAWLSDSTSATSTPNSWYQWNALGTPLTASRWGTGSYTIHIPIIESYDKTSAMVTAYGYTNTACEVSSWYSGSAGGTDVNVLCRNATGALADSLFTMSYITNL</sequence>
<dbReference type="Gene3D" id="2.40.10.10">
    <property type="entry name" value="Trypsin-like serine proteases"/>
    <property type="match status" value="1"/>
</dbReference>
<dbReference type="PANTHER" id="PTHR24276:SF98">
    <property type="entry name" value="FI18310P1-RELATED"/>
    <property type="match status" value="1"/>
</dbReference>
<gene>
    <name evidence="4" type="ORF">HG543_39630</name>
</gene>
<name>A0A848LU75_9BACT</name>
<dbReference type="EMBL" id="JABBJJ010000280">
    <property type="protein sequence ID" value="NMO20914.1"/>
    <property type="molecule type" value="Genomic_DNA"/>
</dbReference>
<dbReference type="Proteomes" id="UP000518300">
    <property type="component" value="Unassembled WGS sequence"/>
</dbReference>
<dbReference type="SUPFAM" id="SSF50494">
    <property type="entry name" value="Trypsin-like serine proteases"/>
    <property type="match status" value="1"/>
</dbReference>
<dbReference type="PROSITE" id="PS51257">
    <property type="entry name" value="PROKAR_LIPOPROTEIN"/>
    <property type="match status" value="1"/>
</dbReference>
<evidence type="ECO:0000256" key="1">
    <source>
        <dbReference type="ARBA" id="ARBA00007664"/>
    </source>
</evidence>
<comment type="similarity">
    <text evidence="1">Belongs to the peptidase S1 family.</text>
</comment>
<reference evidence="4 5" key="1">
    <citation type="submission" date="2020-04" db="EMBL/GenBank/DDBJ databases">
        <title>Draft genome of Pyxidicoccus fallax type strain.</title>
        <authorList>
            <person name="Whitworth D.E."/>
        </authorList>
    </citation>
    <scope>NUCLEOTIDE SEQUENCE [LARGE SCALE GENOMIC DNA]</scope>
    <source>
        <strain evidence="4 5">DSM 14698</strain>
    </source>
</reference>
<dbReference type="InterPro" id="IPR001314">
    <property type="entry name" value="Peptidase_S1A"/>
</dbReference>
<feature type="domain" description="Peptidase S1" evidence="3">
    <location>
        <begin position="39"/>
        <end position="259"/>
    </location>
</feature>
<dbReference type="Pfam" id="PF00089">
    <property type="entry name" value="Trypsin"/>
    <property type="match status" value="1"/>
</dbReference>
<proteinExistence type="inferred from homology"/>
<dbReference type="PRINTS" id="PR00722">
    <property type="entry name" value="CHYMOTRYPSIN"/>
</dbReference>
<dbReference type="AlphaFoldDB" id="A0A848LU75"/>
<keyword evidence="4" id="KW-0378">Hydrolase</keyword>
<dbReference type="PANTHER" id="PTHR24276">
    <property type="entry name" value="POLYSERASE-RELATED"/>
    <property type="match status" value="1"/>
</dbReference>
<evidence type="ECO:0000259" key="3">
    <source>
        <dbReference type="PROSITE" id="PS50240"/>
    </source>
</evidence>
<accession>A0A848LU75</accession>
<evidence type="ECO:0000256" key="2">
    <source>
        <dbReference type="ARBA" id="ARBA00023157"/>
    </source>
</evidence>
<dbReference type="GO" id="GO:0006508">
    <property type="term" value="P:proteolysis"/>
    <property type="evidence" value="ECO:0007669"/>
    <property type="project" value="UniProtKB-KW"/>
</dbReference>
<protein>
    <submittedName>
        <fullName evidence="4">Trypsin-like serine protease</fullName>
    </submittedName>
</protein>
<dbReference type="SMART" id="SM00020">
    <property type="entry name" value="Tryp_SPc"/>
    <property type="match status" value="1"/>
</dbReference>
<dbReference type="InterPro" id="IPR050430">
    <property type="entry name" value="Peptidase_S1"/>
</dbReference>
<dbReference type="RefSeq" id="WP_169350119.1">
    <property type="nucleotide sequence ID" value="NZ_JABBJJ010000280.1"/>
</dbReference>
<keyword evidence="2" id="KW-1015">Disulfide bond</keyword>
<evidence type="ECO:0000313" key="5">
    <source>
        <dbReference type="Proteomes" id="UP000518300"/>
    </source>
</evidence>
<keyword evidence="4" id="KW-0645">Protease</keyword>
<organism evidence="4 5">
    <name type="scientific">Pyxidicoccus fallax</name>
    <dbReference type="NCBI Taxonomy" id="394095"/>
    <lineage>
        <taxon>Bacteria</taxon>
        <taxon>Pseudomonadati</taxon>
        <taxon>Myxococcota</taxon>
        <taxon>Myxococcia</taxon>
        <taxon>Myxococcales</taxon>
        <taxon>Cystobacterineae</taxon>
        <taxon>Myxococcaceae</taxon>
        <taxon>Pyxidicoccus</taxon>
    </lineage>
</organism>
<evidence type="ECO:0000313" key="4">
    <source>
        <dbReference type="EMBL" id="NMO20914.1"/>
    </source>
</evidence>
<comment type="caution">
    <text evidence="4">The sequence shown here is derived from an EMBL/GenBank/DDBJ whole genome shotgun (WGS) entry which is preliminary data.</text>
</comment>
<dbReference type="InterPro" id="IPR001254">
    <property type="entry name" value="Trypsin_dom"/>
</dbReference>
<dbReference type="GO" id="GO:0004252">
    <property type="term" value="F:serine-type endopeptidase activity"/>
    <property type="evidence" value="ECO:0007669"/>
    <property type="project" value="InterPro"/>
</dbReference>
<dbReference type="InterPro" id="IPR043504">
    <property type="entry name" value="Peptidase_S1_PA_chymotrypsin"/>
</dbReference>
<dbReference type="InterPro" id="IPR009003">
    <property type="entry name" value="Peptidase_S1_PA"/>
</dbReference>